<dbReference type="Proteomes" id="UP000006791">
    <property type="component" value="Chromosome 1"/>
</dbReference>
<feature type="domain" description="Peptidase M28" evidence="1">
    <location>
        <begin position="298"/>
        <end position="515"/>
    </location>
</feature>
<reference evidence="2 3" key="1">
    <citation type="journal article" date="2012" name="Environ. Microbiol.">
        <title>Complete genome of Candidatus Chloracidobacterium thermophilum, a chlorophyll-based photoheterotroph belonging to the phylum Acidobacteria.</title>
        <authorList>
            <person name="Garcia Costas A.M."/>
            <person name="Liu Z."/>
            <person name="Tomsho L.P."/>
            <person name="Schuster S.C."/>
            <person name="Ward D.M."/>
            <person name="Bryant D.A."/>
        </authorList>
    </citation>
    <scope>NUCLEOTIDE SEQUENCE [LARGE SCALE GENOMIC DNA]</scope>
    <source>
        <strain evidence="2 3">B</strain>
    </source>
</reference>
<dbReference type="EMBL" id="CP002514">
    <property type="protein sequence ID" value="AEP13005.1"/>
    <property type="molecule type" value="Genomic_DNA"/>
</dbReference>
<dbReference type="Gene3D" id="3.40.630.10">
    <property type="entry name" value="Zn peptidases"/>
    <property type="match status" value="1"/>
</dbReference>
<sequence length="542" mass="59837">MKAMSRPAAPYRFLTACFVLLFLAGFGGSLPLPSNLDAISAVQLKRHLSFLASAELGGRYTLSAGNRIAARYLAAQLEAFGYRGAATDGSFFQKIPFVTRTGGQDSRLMLEGAPKPFVHGEDFILRDPAATLPNLSLEAEMVFVGYGASHPKMDAYQMVNAEGRIVLCLASGTPDVLAGESLPNDWREKAALEHGARAMLFVPDEKLAAGWDQAAAYARRRSVPRVRPKAAATTPGQPAIPTFLLSPAAAESFLAPFNLTLAQVHEAARTGAALPSVAAQRRCTIRTTENERVEYGQNVVGILDGADPKLKHEYVVLSAHYDHLPAQGDVIFPGADDDGSGTAAVLELARVFAEGERPKRSIFILFNTGEEMGLLGSGYFTDQEPLVPLEAIVANFNIDMIGRSRPPGDDRRENAELTDRDSVFLIGPDKHSRQLFELSEQTNAATVQLRLDYTYNDEAHPMRLFYRSDHWNFAKRGIPIVFYFTGLHADYHRPTDTVDKIDFEKMARITKLVYATAWRTANREQRFDLDVWKSRERTTPNR</sequence>
<evidence type="ECO:0000313" key="2">
    <source>
        <dbReference type="EMBL" id="AEP13005.1"/>
    </source>
</evidence>
<dbReference type="InterPro" id="IPR007484">
    <property type="entry name" value="Peptidase_M28"/>
</dbReference>
<dbReference type="STRING" id="981222.Cabther_A2270"/>
<dbReference type="OrthoDB" id="233977at2"/>
<protein>
    <submittedName>
        <fullName evidence="2">Putative aminopeptidase</fullName>
    </submittedName>
</protein>
<keyword evidence="2" id="KW-0031">Aminopeptidase</keyword>
<dbReference type="Gene3D" id="3.50.30.30">
    <property type="match status" value="1"/>
</dbReference>
<name>G2LF77_CHLTF</name>
<dbReference type="InterPro" id="IPR045175">
    <property type="entry name" value="M28_fam"/>
</dbReference>
<keyword evidence="2" id="KW-0378">Hydrolase</keyword>
<dbReference type="PANTHER" id="PTHR12147:SF26">
    <property type="entry name" value="PEPTIDASE M28 DOMAIN-CONTAINING PROTEIN"/>
    <property type="match status" value="1"/>
</dbReference>
<dbReference type="KEGG" id="ctm:Cabther_A2270"/>
<dbReference type="InterPro" id="IPR046450">
    <property type="entry name" value="PA_dom_sf"/>
</dbReference>
<dbReference type="HOGENOM" id="CLU_019932_2_0_0"/>
<dbReference type="GO" id="GO:0004177">
    <property type="term" value="F:aminopeptidase activity"/>
    <property type="evidence" value="ECO:0007669"/>
    <property type="project" value="UniProtKB-KW"/>
</dbReference>
<dbReference type="PANTHER" id="PTHR12147">
    <property type="entry name" value="METALLOPEPTIDASE M28 FAMILY MEMBER"/>
    <property type="match status" value="1"/>
</dbReference>
<dbReference type="SUPFAM" id="SSF53187">
    <property type="entry name" value="Zn-dependent exopeptidases"/>
    <property type="match status" value="1"/>
</dbReference>
<evidence type="ECO:0000313" key="3">
    <source>
        <dbReference type="Proteomes" id="UP000006791"/>
    </source>
</evidence>
<dbReference type="Pfam" id="PF04389">
    <property type="entry name" value="Peptidase_M28"/>
    <property type="match status" value="1"/>
</dbReference>
<dbReference type="AlphaFoldDB" id="G2LF77"/>
<accession>G2LF77</accession>
<organism evidence="2 3">
    <name type="scientific">Chloracidobacterium thermophilum (strain B)</name>
    <dbReference type="NCBI Taxonomy" id="981222"/>
    <lineage>
        <taxon>Bacteria</taxon>
        <taxon>Pseudomonadati</taxon>
        <taxon>Acidobacteriota</taxon>
        <taxon>Terriglobia</taxon>
        <taxon>Terriglobales</taxon>
        <taxon>Acidobacteriaceae</taxon>
        <taxon>Chloracidobacterium</taxon>
    </lineage>
</organism>
<proteinExistence type="predicted"/>
<keyword evidence="3" id="KW-1185">Reference proteome</keyword>
<dbReference type="SUPFAM" id="SSF52025">
    <property type="entry name" value="PA domain"/>
    <property type="match status" value="1"/>
</dbReference>
<gene>
    <name evidence="2" type="ordered locus">Cabther_A2270</name>
</gene>
<keyword evidence="2" id="KW-0645">Protease</keyword>
<evidence type="ECO:0000259" key="1">
    <source>
        <dbReference type="Pfam" id="PF04389"/>
    </source>
</evidence>
<dbReference type="GO" id="GO:0006508">
    <property type="term" value="P:proteolysis"/>
    <property type="evidence" value="ECO:0007669"/>
    <property type="project" value="InterPro"/>
</dbReference>
<dbReference type="GO" id="GO:0008235">
    <property type="term" value="F:metalloexopeptidase activity"/>
    <property type="evidence" value="ECO:0007669"/>
    <property type="project" value="InterPro"/>
</dbReference>